<dbReference type="Gene3D" id="3.20.20.70">
    <property type="entry name" value="Aldolase class I"/>
    <property type="match status" value="1"/>
</dbReference>
<evidence type="ECO:0000256" key="8">
    <source>
        <dbReference type="RuleBase" id="RU363013"/>
    </source>
</evidence>
<comment type="similarity">
    <text evidence="2 7 8">Belongs to the triosephosphate isomerase family.</text>
</comment>
<dbReference type="GO" id="GO:0046166">
    <property type="term" value="P:glyceraldehyde-3-phosphate biosynthetic process"/>
    <property type="evidence" value="ECO:0007669"/>
    <property type="project" value="TreeGrafter"/>
</dbReference>
<dbReference type="SUPFAM" id="SSF51351">
    <property type="entry name" value="Triosephosphate isomerase (TIM)"/>
    <property type="match status" value="1"/>
</dbReference>
<dbReference type="FunFam" id="3.20.20.70:FF:000016">
    <property type="entry name" value="Triosephosphate isomerase"/>
    <property type="match status" value="1"/>
</dbReference>
<evidence type="ECO:0000256" key="6">
    <source>
        <dbReference type="ARBA" id="ARBA00023235"/>
    </source>
</evidence>
<keyword evidence="3 7" id="KW-0312">Gluconeogenesis</keyword>
<dbReference type="PANTHER" id="PTHR21139">
    <property type="entry name" value="TRIOSEPHOSPHATE ISOMERASE"/>
    <property type="match status" value="1"/>
</dbReference>
<comment type="subunit">
    <text evidence="7 8">Homodimer.</text>
</comment>
<dbReference type="GO" id="GO:0005829">
    <property type="term" value="C:cytosol"/>
    <property type="evidence" value="ECO:0007669"/>
    <property type="project" value="TreeGrafter"/>
</dbReference>
<keyword evidence="5 7" id="KW-0324">Glycolysis</keyword>
<comment type="pathway">
    <text evidence="7 8">Carbohydrate biosynthesis; gluconeogenesis.</text>
</comment>
<keyword evidence="10" id="KW-1185">Reference proteome</keyword>
<dbReference type="InterPro" id="IPR035990">
    <property type="entry name" value="TIM_sf"/>
</dbReference>
<evidence type="ECO:0000313" key="9">
    <source>
        <dbReference type="EMBL" id="MDG4945914.1"/>
    </source>
</evidence>
<comment type="pathway">
    <text evidence="1 7 8">Carbohydrate degradation; glycolysis; D-glyceraldehyde 3-phosphate from glycerone phosphate: step 1/1.</text>
</comment>
<evidence type="ECO:0000256" key="3">
    <source>
        <dbReference type="ARBA" id="ARBA00022432"/>
    </source>
</evidence>
<accession>A0A9X4RX96</accession>
<feature type="binding site" evidence="7">
    <location>
        <position position="214"/>
    </location>
    <ligand>
        <name>substrate</name>
    </ligand>
</feature>
<sequence length="254" mass="27826">MRRKIVAGNWKMNLSWDEAKSLLLGINNFVNRHKPESKVIVCPPFPFLDRANDIFIGHASVGAQNISEFENGAYTGEISGSILNSIGVHYTIVGHSERRKYFHETNEQIGEKVAMAIKKGIKTIVCCGETGEERESGNQNNVVKEQLDVALKNISPEDMVRQIIAYEPVWAIGTGQTASPSQAQEMHAFIRNEVLEPLFGADVANEVRILYGGSVNSGNADDLFSQPDIDGGLIGGASLKLDDFTSIIHAAERN</sequence>
<evidence type="ECO:0000313" key="10">
    <source>
        <dbReference type="Proteomes" id="UP001152599"/>
    </source>
</evidence>
<dbReference type="GO" id="GO:0006096">
    <property type="term" value="P:glycolytic process"/>
    <property type="evidence" value="ECO:0007669"/>
    <property type="project" value="UniProtKB-UniRule"/>
</dbReference>
<dbReference type="PANTHER" id="PTHR21139:SF42">
    <property type="entry name" value="TRIOSEPHOSPHATE ISOMERASE"/>
    <property type="match status" value="1"/>
</dbReference>
<feature type="active site" description="Proton acceptor" evidence="7">
    <location>
        <position position="167"/>
    </location>
</feature>
<reference evidence="9" key="1">
    <citation type="submission" date="2022-07" db="EMBL/GenBank/DDBJ databases">
        <title>Description and genome-wide analysis of Profundicola chukchiensis gen. nov., sp. nov., marine bacteria isolated from bottom sediments of the Chukchi Sea.</title>
        <authorList>
            <person name="Romanenko L."/>
            <person name="Otstavnykh N."/>
            <person name="Kurilenko V."/>
            <person name="Eremeev V."/>
            <person name="Velansky P."/>
            <person name="Mikhailov V."/>
            <person name="Isaeva M."/>
        </authorList>
    </citation>
    <scope>NUCLEOTIDE SEQUENCE</scope>
    <source>
        <strain evidence="9">KMM 9713</strain>
    </source>
</reference>
<dbReference type="EC" id="5.3.1.1" evidence="7 8"/>
<evidence type="ECO:0000256" key="7">
    <source>
        <dbReference type="HAMAP-Rule" id="MF_00147"/>
    </source>
</evidence>
<comment type="subcellular location">
    <subcellularLocation>
        <location evidence="7 8">Cytoplasm</location>
    </subcellularLocation>
</comment>
<proteinExistence type="inferred from homology"/>
<dbReference type="InterPro" id="IPR000652">
    <property type="entry name" value="Triosephosphate_isomerase"/>
</dbReference>
<comment type="catalytic activity">
    <reaction evidence="7 8">
        <text>D-glyceraldehyde 3-phosphate = dihydroxyacetone phosphate</text>
        <dbReference type="Rhea" id="RHEA:18585"/>
        <dbReference type="ChEBI" id="CHEBI:57642"/>
        <dbReference type="ChEBI" id="CHEBI:59776"/>
        <dbReference type="EC" id="5.3.1.1"/>
    </reaction>
</comment>
<dbReference type="PROSITE" id="PS51440">
    <property type="entry name" value="TIM_2"/>
    <property type="match status" value="1"/>
</dbReference>
<name>A0A9X4RX96_9FLAO</name>
<evidence type="ECO:0000256" key="4">
    <source>
        <dbReference type="ARBA" id="ARBA00022490"/>
    </source>
</evidence>
<gene>
    <name evidence="7 9" type="primary">tpiA</name>
    <name evidence="9" type="ORF">NMK71_05765</name>
</gene>
<dbReference type="InterPro" id="IPR022896">
    <property type="entry name" value="TrioseP_Isoase_bac/euk"/>
</dbReference>
<keyword evidence="6 7" id="KW-0413">Isomerase</keyword>
<dbReference type="GO" id="GO:0006094">
    <property type="term" value="P:gluconeogenesis"/>
    <property type="evidence" value="ECO:0007669"/>
    <property type="project" value="UniProtKB-UniRule"/>
</dbReference>
<comment type="caution">
    <text evidence="9">The sequence shown here is derived from an EMBL/GenBank/DDBJ whole genome shotgun (WGS) entry which is preliminary data.</text>
</comment>
<dbReference type="Proteomes" id="UP001152599">
    <property type="component" value="Unassembled WGS sequence"/>
</dbReference>
<evidence type="ECO:0000256" key="5">
    <source>
        <dbReference type="ARBA" id="ARBA00023152"/>
    </source>
</evidence>
<comment type="function">
    <text evidence="7">Involved in the gluconeogenesis. Catalyzes stereospecifically the conversion of dihydroxyacetone phosphate (DHAP) to D-glyceraldehyde-3-phosphate (G3P).</text>
</comment>
<organism evidence="9 10">
    <name type="scientific">Profundicola chukchiensis</name>
    <dbReference type="NCBI Taxonomy" id="2961959"/>
    <lineage>
        <taxon>Bacteria</taxon>
        <taxon>Pseudomonadati</taxon>
        <taxon>Bacteroidota</taxon>
        <taxon>Flavobacteriia</taxon>
        <taxon>Flavobacteriales</taxon>
        <taxon>Weeksellaceae</taxon>
        <taxon>Profundicola</taxon>
    </lineage>
</organism>
<evidence type="ECO:0000256" key="2">
    <source>
        <dbReference type="ARBA" id="ARBA00007422"/>
    </source>
</evidence>
<feature type="active site" description="Electrophile" evidence="7">
    <location>
        <position position="95"/>
    </location>
</feature>
<dbReference type="RefSeq" id="WP_304417612.1">
    <property type="nucleotide sequence ID" value="NZ_JANAIE010000007.1"/>
</dbReference>
<feature type="binding site" evidence="7">
    <location>
        <begin position="235"/>
        <end position="236"/>
    </location>
    <ligand>
        <name>substrate</name>
    </ligand>
</feature>
<protein>
    <recommendedName>
        <fullName evidence="7 8">Triosephosphate isomerase</fullName>
        <shortName evidence="7">TIM</shortName>
        <shortName evidence="7">TPI</shortName>
        <ecNumber evidence="7 8">5.3.1.1</ecNumber>
    </recommendedName>
    <alternativeName>
        <fullName evidence="7">Triose-phosphate isomerase</fullName>
    </alternativeName>
</protein>
<dbReference type="CDD" id="cd00311">
    <property type="entry name" value="TIM"/>
    <property type="match status" value="1"/>
</dbReference>
<feature type="binding site" evidence="7">
    <location>
        <begin position="9"/>
        <end position="11"/>
    </location>
    <ligand>
        <name>substrate</name>
    </ligand>
</feature>
<dbReference type="Pfam" id="PF00121">
    <property type="entry name" value="TIM"/>
    <property type="match status" value="1"/>
</dbReference>
<dbReference type="EMBL" id="JANCMU010000002">
    <property type="protein sequence ID" value="MDG4945914.1"/>
    <property type="molecule type" value="Genomic_DNA"/>
</dbReference>
<dbReference type="AlphaFoldDB" id="A0A9X4RX96"/>
<keyword evidence="4 7" id="KW-0963">Cytoplasm</keyword>
<dbReference type="InterPro" id="IPR020861">
    <property type="entry name" value="Triosephosphate_isomerase_AS"/>
</dbReference>
<dbReference type="GO" id="GO:0019563">
    <property type="term" value="P:glycerol catabolic process"/>
    <property type="evidence" value="ECO:0007669"/>
    <property type="project" value="TreeGrafter"/>
</dbReference>
<feature type="binding site" evidence="7">
    <location>
        <position position="173"/>
    </location>
    <ligand>
        <name>substrate</name>
    </ligand>
</feature>
<evidence type="ECO:0000256" key="1">
    <source>
        <dbReference type="ARBA" id="ARBA00004680"/>
    </source>
</evidence>
<dbReference type="HAMAP" id="MF_00147_B">
    <property type="entry name" value="TIM_B"/>
    <property type="match status" value="1"/>
</dbReference>
<dbReference type="GO" id="GO:0004807">
    <property type="term" value="F:triose-phosphate isomerase activity"/>
    <property type="evidence" value="ECO:0007669"/>
    <property type="project" value="UniProtKB-UniRule"/>
</dbReference>
<dbReference type="PROSITE" id="PS00171">
    <property type="entry name" value="TIM_1"/>
    <property type="match status" value="1"/>
</dbReference>
<dbReference type="NCBIfam" id="TIGR00419">
    <property type="entry name" value="tim"/>
    <property type="match status" value="1"/>
</dbReference>
<dbReference type="InterPro" id="IPR013785">
    <property type="entry name" value="Aldolase_TIM"/>
</dbReference>